<accession>A0A919JNF6</accession>
<evidence type="ECO:0000259" key="2">
    <source>
        <dbReference type="Pfam" id="PF12802"/>
    </source>
</evidence>
<dbReference type="AlphaFoldDB" id="A0A919JNF6"/>
<dbReference type="SUPFAM" id="SSF46785">
    <property type="entry name" value="Winged helix' DNA-binding domain"/>
    <property type="match status" value="1"/>
</dbReference>
<dbReference type="RefSeq" id="WP_203776503.1">
    <property type="nucleotide sequence ID" value="NZ_BAAAYJ010000006.1"/>
</dbReference>
<dbReference type="Gene3D" id="3.30.420.40">
    <property type="match status" value="2"/>
</dbReference>
<dbReference type="InterPro" id="IPR036388">
    <property type="entry name" value="WH-like_DNA-bd_sf"/>
</dbReference>
<dbReference type="Pfam" id="PF00480">
    <property type="entry name" value="ROK"/>
    <property type="match status" value="1"/>
</dbReference>
<keyword evidence="3" id="KW-0808">Transferase</keyword>
<dbReference type="PANTHER" id="PTHR18964">
    <property type="entry name" value="ROK (REPRESSOR, ORF, KINASE) FAMILY"/>
    <property type="match status" value="1"/>
</dbReference>
<comment type="caution">
    <text evidence="3">The sequence shown here is derived from an EMBL/GenBank/DDBJ whole genome shotgun (WGS) entry which is preliminary data.</text>
</comment>
<gene>
    <name evidence="3" type="ORF">Ani05nite_75320</name>
</gene>
<comment type="similarity">
    <text evidence="1">Belongs to the ROK (NagC/XylR) family.</text>
</comment>
<dbReference type="GO" id="GO:0016301">
    <property type="term" value="F:kinase activity"/>
    <property type="evidence" value="ECO:0007669"/>
    <property type="project" value="UniProtKB-KW"/>
</dbReference>
<sequence length="391" mass="41573">MRAGPSQEEVRRHNLGTLLRYVHIHGDTSRAELTTKLGLNRSTIGALTADLAAAGLVTERPPQQTRRAGRPSLVVRPESSQVYAYALAIEVDRLRAARVGLGGRILDRRETDRPRGMQVIDAVQPLAGFIHEMRLDVPEGARYVGGGLAVAGMVRRDDGMVRLAPTIGWVEEPVGEALSEEIGDVGPLIVGNIADVSALVEHSRGAAAGRDNVIYLYGDVGVGGGIIAGGRRVTGHGGYGGEVGHMVVNPKGRPCSCGSRGCWETEIGEYALLELAGRGHLSGREAVLDVVDAAMRGDWAAQQAVRQVGDWIGLGVGNLINIFNPEAVIFGGTLRDVYLVAAAQIRSRLNEVALPACREHVRLRTPELGNDAALIGAAELAFERLLADPLL</sequence>
<evidence type="ECO:0000313" key="3">
    <source>
        <dbReference type="EMBL" id="GIE53998.1"/>
    </source>
</evidence>
<dbReference type="InterPro" id="IPR036390">
    <property type="entry name" value="WH_DNA-bd_sf"/>
</dbReference>
<evidence type="ECO:0000256" key="1">
    <source>
        <dbReference type="ARBA" id="ARBA00006479"/>
    </source>
</evidence>
<dbReference type="Proteomes" id="UP000647172">
    <property type="component" value="Unassembled WGS sequence"/>
</dbReference>
<feature type="domain" description="HTH marR-type" evidence="2">
    <location>
        <begin position="18"/>
        <end position="68"/>
    </location>
</feature>
<dbReference type="Gene3D" id="1.10.10.10">
    <property type="entry name" value="Winged helix-like DNA-binding domain superfamily/Winged helix DNA-binding domain"/>
    <property type="match status" value="1"/>
</dbReference>
<protein>
    <submittedName>
        <fullName evidence="3">Sugar kinase</fullName>
    </submittedName>
</protein>
<dbReference type="InterPro" id="IPR000600">
    <property type="entry name" value="ROK"/>
</dbReference>
<reference evidence="3" key="1">
    <citation type="submission" date="2021-01" db="EMBL/GenBank/DDBJ databases">
        <title>Whole genome shotgun sequence of Actinoplanes nipponensis NBRC 14063.</title>
        <authorList>
            <person name="Komaki H."/>
            <person name="Tamura T."/>
        </authorList>
    </citation>
    <scope>NUCLEOTIDE SEQUENCE</scope>
    <source>
        <strain evidence="3">NBRC 14063</strain>
    </source>
</reference>
<keyword evidence="4" id="KW-1185">Reference proteome</keyword>
<dbReference type="EMBL" id="BOMQ01000093">
    <property type="protein sequence ID" value="GIE53998.1"/>
    <property type="molecule type" value="Genomic_DNA"/>
</dbReference>
<organism evidence="3 4">
    <name type="scientific">Actinoplanes nipponensis</name>
    <dbReference type="NCBI Taxonomy" id="135950"/>
    <lineage>
        <taxon>Bacteria</taxon>
        <taxon>Bacillati</taxon>
        <taxon>Actinomycetota</taxon>
        <taxon>Actinomycetes</taxon>
        <taxon>Micromonosporales</taxon>
        <taxon>Micromonosporaceae</taxon>
        <taxon>Actinoplanes</taxon>
    </lineage>
</organism>
<name>A0A919JNF6_9ACTN</name>
<keyword evidence="3" id="KW-0418">Kinase</keyword>
<proteinExistence type="inferred from homology"/>
<dbReference type="PANTHER" id="PTHR18964:SF149">
    <property type="entry name" value="BIFUNCTIONAL UDP-N-ACETYLGLUCOSAMINE 2-EPIMERASE_N-ACETYLMANNOSAMINE KINASE"/>
    <property type="match status" value="1"/>
</dbReference>
<dbReference type="Pfam" id="PF12802">
    <property type="entry name" value="MarR_2"/>
    <property type="match status" value="1"/>
</dbReference>
<dbReference type="SUPFAM" id="SSF53067">
    <property type="entry name" value="Actin-like ATPase domain"/>
    <property type="match status" value="2"/>
</dbReference>
<dbReference type="InterPro" id="IPR043129">
    <property type="entry name" value="ATPase_NBD"/>
</dbReference>
<evidence type="ECO:0000313" key="4">
    <source>
        <dbReference type="Proteomes" id="UP000647172"/>
    </source>
</evidence>
<dbReference type="InterPro" id="IPR000835">
    <property type="entry name" value="HTH_MarR-typ"/>
</dbReference>